<evidence type="ECO:0000259" key="1">
    <source>
        <dbReference type="Pfam" id="PF03732"/>
    </source>
</evidence>
<sequence>MVHNSQFGGTLIKDLDQYLASFFFICAAFKYNGVTNDVIRLCLFLFSLSDKAKSWLNFLPSSSITTWNELAHKFLTKYFPQSKTTKLGNYITSFS</sequence>
<dbReference type="PANTHER" id="PTHR33223">
    <property type="entry name" value="CCHC-TYPE DOMAIN-CONTAINING PROTEIN"/>
    <property type="match status" value="1"/>
</dbReference>
<evidence type="ECO:0000313" key="3">
    <source>
        <dbReference type="Proteomes" id="UP000233837"/>
    </source>
</evidence>
<dbReference type="InterPro" id="IPR005162">
    <property type="entry name" value="Retrotrans_gag_dom"/>
</dbReference>
<proteinExistence type="predicted"/>
<dbReference type="Pfam" id="PF03732">
    <property type="entry name" value="Retrotrans_gag"/>
    <property type="match status" value="1"/>
</dbReference>
<name>A0A2I0VHH6_9ASPA</name>
<dbReference type="AlphaFoldDB" id="A0A2I0VHH6"/>
<evidence type="ECO:0000313" key="2">
    <source>
        <dbReference type="EMBL" id="PKU62872.1"/>
    </source>
</evidence>
<gene>
    <name evidence="2" type="ORF">MA16_Dca025382</name>
</gene>
<dbReference type="Proteomes" id="UP000233837">
    <property type="component" value="Unassembled WGS sequence"/>
</dbReference>
<dbReference type="PANTHER" id="PTHR33223:SF11">
    <property type="entry name" value="ELEMENT PROTEIN, PUTATIVE-RELATED"/>
    <property type="match status" value="1"/>
</dbReference>
<protein>
    <recommendedName>
        <fullName evidence="1">Retrotransposon gag domain-containing protein</fullName>
    </recommendedName>
</protein>
<organism evidence="2 3">
    <name type="scientific">Dendrobium catenatum</name>
    <dbReference type="NCBI Taxonomy" id="906689"/>
    <lineage>
        <taxon>Eukaryota</taxon>
        <taxon>Viridiplantae</taxon>
        <taxon>Streptophyta</taxon>
        <taxon>Embryophyta</taxon>
        <taxon>Tracheophyta</taxon>
        <taxon>Spermatophyta</taxon>
        <taxon>Magnoliopsida</taxon>
        <taxon>Liliopsida</taxon>
        <taxon>Asparagales</taxon>
        <taxon>Orchidaceae</taxon>
        <taxon>Epidendroideae</taxon>
        <taxon>Malaxideae</taxon>
        <taxon>Dendrobiinae</taxon>
        <taxon>Dendrobium</taxon>
    </lineage>
</organism>
<reference evidence="2 3" key="2">
    <citation type="journal article" date="2017" name="Nature">
        <title>The Apostasia genome and the evolution of orchids.</title>
        <authorList>
            <person name="Zhang G.Q."/>
            <person name="Liu K.W."/>
            <person name="Li Z."/>
            <person name="Lohaus R."/>
            <person name="Hsiao Y.Y."/>
            <person name="Niu S.C."/>
            <person name="Wang J.Y."/>
            <person name="Lin Y.C."/>
            <person name="Xu Q."/>
            <person name="Chen L.J."/>
            <person name="Yoshida K."/>
            <person name="Fujiwara S."/>
            <person name="Wang Z.W."/>
            <person name="Zhang Y.Q."/>
            <person name="Mitsuda N."/>
            <person name="Wang M."/>
            <person name="Liu G.H."/>
            <person name="Pecoraro L."/>
            <person name="Huang H.X."/>
            <person name="Xiao X.J."/>
            <person name="Lin M."/>
            <person name="Wu X.Y."/>
            <person name="Wu W.L."/>
            <person name="Chen Y.Y."/>
            <person name="Chang S.B."/>
            <person name="Sakamoto S."/>
            <person name="Ohme-Takagi M."/>
            <person name="Yagi M."/>
            <person name="Zeng S.J."/>
            <person name="Shen C.Y."/>
            <person name="Yeh C.M."/>
            <person name="Luo Y.B."/>
            <person name="Tsai W.C."/>
            <person name="Van de Peer Y."/>
            <person name="Liu Z.J."/>
        </authorList>
    </citation>
    <scope>NUCLEOTIDE SEQUENCE [LARGE SCALE GENOMIC DNA]</scope>
    <source>
        <tissue evidence="2">The whole plant</tissue>
    </source>
</reference>
<dbReference type="EMBL" id="KZ503562">
    <property type="protein sequence ID" value="PKU62872.1"/>
    <property type="molecule type" value="Genomic_DNA"/>
</dbReference>
<feature type="domain" description="Retrotransposon gag" evidence="1">
    <location>
        <begin position="43"/>
        <end position="94"/>
    </location>
</feature>
<accession>A0A2I0VHH6</accession>
<reference evidence="2 3" key="1">
    <citation type="journal article" date="2016" name="Sci. Rep.">
        <title>The Dendrobium catenatum Lindl. genome sequence provides insights into polysaccharide synthase, floral development and adaptive evolution.</title>
        <authorList>
            <person name="Zhang G.Q."/>
            <person name="Xu Q."/>
            <person name="Bian C."/>
            <person name="Tsai W.C."/>
            <person name="Yeh C.M."/>
            <person name="Liu K.W."/>
            <person name="Yoshida K."/>
            <person name="Zhang L.S."/>
            <person name="Chang S.B."/>
            <person name="Chen F."/>
            <person name="Shi Y."/>
            <person name="Su Y.Y."/>
            <person name="Zhang Y.Q."/>
            <person name="Chen L.J."/>
            <person name="Yin Y."/>
            <person name="Lin M."/>
            <person name="Huang H."/>
            <person name="Deng H."/>
            <person name="Wang Z.W."/>
            <person name="Zhu S.L."/>
            <person name="Zhao X."/>
            <person name="Deng C."/>
            <person name="Niu S.C."/>
            <person name="Huang J."/>
            <person name="Wang M."/>
            <person name="Liu G.H."/>
            <person name="Yang H.J."/>
            <person name="Xiao X.J."/>
            <person name="Hsiao Y.Y."/>
            <person name="Wu W.L."/>
            <person name="Chen Y.Y."/>
            <person name="Mitsuda N."/>
            <person name="Ohme-Takagi M."/>
            <person name="Luo Y.B."/>
            <person name="Van de Peer Y."/>
            <person name="Liu Z.J."/>
        </authorList>
    </citation>
    <scope>NUCLEOTIDE SEQUENCE [LARGE SCALE GENOMIC DNA]</scope>
    <source>
        <tissue evidence="2">The whole plant</tissue>
    </source>
</reference>
<keyword evidence="3" id="KW-1185">Reference proteome</keyword>